<name>A0A1Z5KNT6_FISSO</name>
<protein>
    <submittedName>
        <fullName evidence="1">Uncharacterized protein</fullName>
    </submittedName>
</protein>
<dbReference type="Proteomes" id="UP000198406">
    <property type="component" value="Unassembled WGS sequence"/>
</dbReference>
<evidence type="ECO:0000313" key="2">
    <source>
        <dbReference type="Proteomes" id="UP000198406"/>
    </source>
</evidence>
<keyword evidence="2" id="KW-1185">Reference proteome</keyword>
<reference evidence="1 2" key="1">
    <citation type="journal article" date="2015" name="Plant Cell">
        <title>Oil accumulation by the oleaginous diatom Fistulifera solaris as revealed by the genome and transcriptome.</title>
        <authorList>
            <person name="Tanaka T."/>
            <person name="Maeda Y."/>
            <person name="Veluchamy A."/>
            <person name="Tanaka M."/>
            <person name="Abida H."/>
            <person name="Marechal E."/>
            <person name="Bowler C."/>
            <person name="Muto M."/>
            <person name="Sunaga Y."/>
            <person name="Tanaka M."/>
            <person name="Yoshino T."/>
            <person name="Taniguchi T."/>
            <person name="Fukuda Y."/>
            <person name="Nemoto M."/>
            <person name="Matsumoto M."/>
            <person name="Wong P.S."/>
            <person name="Aburatani S."/>
            <person name="Fujibuchi W."/>
        </authorList>
    </citation>
    <scope>NUCLEOTIDE SEQUENCE [LARGE SCALE GENOMIC DNA]</scope>
    <source>
        <strain evidence="1 2">JPCC DA0580</strain>
    </source>
</reference>
<dbReference type="OrthoDB" id="47289at2759"/>
<proteinExistence type="predicted"/>
<gene>
    <name evidence="1" type="ORF">FisN_13Hh066</name>
</gene>
<accession>A0A1Z5KNT6</accession>
<evidence type="ECO:0000313" key="1">
    <source>
        <dbReference type="EMBL" id="GAX27827.1"/>
    </source>
</evidence>
<sequence>MHDVSTLIKTLSRDWSDKRSVKECLRSKAVPCPEVRKAMMLADEEVEVSYQQVTEYILPSLSQSGGTLEMLTRFATVFRFLQYLLEKNDNNQRIVQLLQTILANTPATACSDVNFAYNGDLAETAIHQKQQLALFAVGSLLRLNHYVTRKPFLLSPVWKGICDLAKVLGSLPPEMSQMATKYLLDLMNDGFMSLPTAPDVTKQIFFIKVLTFLVGRLGVLLTLGGDLHESLSERFLKTIYFLRGLKMAVIQIGDKALQQGVDQVTTKTEKCVSTWLAKRQQDGLASVLQLLMVTSTLEIHKSLDLAFVQGRSLTILEVLERVIANDAQRSQQDIEHFLKLIEELMFDLLPREWSAASFDFQNHLLQSITTIVDGLIVCDLCLQMERTAFHYLLIRWLSLNDVHPFTGELLITIIQLFTIEHCYYDQSSSFLSLLVKLSTDGRTSTELRSGISNCLSRLLQSQIRDKVKSLLVVARNSILKSTHRKRKLSKHHTHQTLLFGDVAALTRLVVTLPDNNAQLPAESNQFHQSVIRASMMTNGLHSLIDLFLQRGSQIEHRGRRCADLGVLILRRIRESIEKENRPTTADVVRLCRVIELCESLVTGKISPLELERIRVLGVLGQAITEDTPSTQLQKLAKTFYSLLAETNWLVSAYTMTSFVRFASTVPAVHKRFLAECVPPKAQGLFKQRLSGQIQPIGLDDAHMLRARCATRLMPQRHRTSCLLKKPNKISLALGSFVISMPTQEGRNALVVFPPGDDSIRDIEYFRNGEESLIIQELHGLASQPDGSCHMVLRERGRS</sequence>
<dbReference type="InParanoid" id="A0A1Z5KNT6"/>
<dbReference type="EMBL" id="BDSP01000259">
    <property type="protein sequence ID" value="GAX27827.1"/>
    <property type="molecule type" value="Genomic_DNA"/>
</dbReference>
<dbReference type="AlphaFoldDB" id="A0A1Z5KNT6"/>
<organism evidence="1 2">
    <name type="scientific">Fistulifera solaris</name>
    <name type="common">Oleaginous diatom</name>
    <dbReference type="NCBI Taxonomy" id="1519565"/>
    <lineage>
        <taxon>Eukaryota</taxon>
        <taxon>Sar</taxon>
        <taxon>Stramenopiles</taxon>
        <taxon>Ochrophyta</taxon>
        <taxon>Bacillariophyta</taxon>
        <taxon>Bacillariophyceae</taxon>
        <taxon>Bacillariophycidae</taxon>
        <taxon>Naviculales</taxon>
        <taxon>Naviculaceae</taxon>
        <taxon>Fistulifera</taxon>
    </lineage>
</organism>
<comment type="caution">
    <text evidence="1">The sequence shown here is derived from an EMBL/GenBank/DDBJ whole genome shotgun (WGS) entry which is preliminary data.</text>
</comment>